<accession>G9AG47</accession>
<reference evidence="2 3" key="1">
    <citation type="journal article" date="2012" name="J. Bacteriol.">
        <title>Genome sequence of the soybean symbiont Sinorhizobium fredii HH103.</title>
        <authorList>
            <person name="Weidner S."/>
            <person name="Becker A."/>
            <person name="Bonilla I."/>
            <person name="Jaenicke S."/>
            <person name="Lloret J."/>
            <person name="Margaret I."/>
            <person name="Puhler A."/>
            <person name="Ruiz-Sainz J.E."/>
            <person name="Schneiker-Bekel S."/>
            <person name="Szczepanowski R."/>
            <person name="Vinardell J.M."/>
            <person name="Zehner S."/>
            <person name="Gottfert M."/>
        </authorList>
    </citation>
    <scope>NUCLEOTIDE SEQUENCE [LARGE SCALE GENOMIC DNA]</scope>
    <source>
        <strain evidence="2 3">HH103</strain>
        <plasmid evidence="3">pSfHH103e</plasmid>
    </source>
</reference>
<dbReference type="SUPFAM" id="SSF53187">
    <property type="entry name" value="Zn-dependent exopeptidases"/>
    <property type="match status" value="1"/>
</dbReference>
<dbReference type="KEGG" id="sfh:SFHH103_05565"/>
<protein>
    <recommendedName>
        <fullName evidence="4">N-formylglutamate amidohydrolase</fullName>
    </recommendedName>
</protein>
<dbReference type="EMBL" id="HE616899">
    <property type="protein sequence ID" value="CCF00029.1"/>
    <property type="molecule type" value="Genomic_DNA"/>
</dbReference>
<dbReference type="HOGENOM" id="CLU_069812_0_0_5"/>
<keyword evidence="2" id="KW-0614">Plasmid</keyword>
<dbReference type="AlphaFoldDB" id="G9AG47"/>
<sequence>MRPRPSGRPTWKRSAPSGSGKWSCSCPRSIAPEAEVSFGNWNRKTRPELYPNTASIESDGCESGTMNMSVARQTDDLTLTAAGEWWTQHRGQSPVVATAIHNGHAMRDAMKDLCKLSEEERLREEDPFTEFIVRDVPNRIVVHRSRFEVDINRPREGAIYLRPEQAWGLNVWAGDLPSEITEASLAVHDEYYAMLKSYLRGIERCHGRFVVLDVHSYNHRRAGPGADPAIAAEAPDVNIGTISMDRKKWAPVIDGFMEAVQSFDFPGGRLDVRENIAFQGRGYQARFIHEQFPDTGCAIAVEFKKIFMEEWTGEPFVETLRALRQLLASTLPVIADAVESVR</sequence>
<gene>
    <name evidence="2" type="ordered locus">SFHH103_05565</name>
</gene>
<dbReference type="InterPro" id="IPR007709">
    <property type="entry name" value="N-FG_amidohydro"/>
</dbReference>
<feature type="region of interest" description="Disordered" evidence="1">
    <location>
        <begin position="1"/>
        <end position="25"/>
    </location>
</feature>
<dbReference type="PATRIC" id="fig|380.5.peg.5121"/>
<evidence type="ECO:0000313" key="2">
    <source>
        <dbReference type="EMBL" id="CCF00029.1"/>
    </source>
</evidence>
<evidence type="ECO:0000313" key="3">
    <source>
        <dbReference type="Proteomes" id="UP000007735"/>
    </source>
</evidence>
<organism evidence="2 3">
    <name type="scientific">Sinorhizobium fredii (strain HH103)</name>
    <dbReference type="NCBI Taxonomy" id="1117943"/>
    <lineage>
        <taxon>Bacteria</taxon>
        <taxon>Pseudomonadati</taxon>
        <taxon>Pseudomonadota</taxon>
        <taxon>Alphaproteobacteria</taxon>
        <taxon>Hyphomicrobiales</taxon>
        <taxon>Rhizobiaceae</taxon>
        <taxon>Sinorhizobium/Ensifer group</taxon>
        <taxon>Sinorhizobium</taxon>
    </lineage>
</organism>
<evidence type="ECO:0008006" key="4">
    <source>
        <dbReference type="Google" id="ProtNLM"/>
    </source>
</evidence>
<dbReference type="Gene3D" id="3.40.630.40">
    <property type="entry name" value="Zn-dependent exopeptidases"/>
    <property type="match status" value="1"/>
</dbReference>
<proteinExistence type="predicted"/>
<dbReference type="Pfam" id="PF05013">
    <property type="entry name" value="FGase"/>
    <property type="match status" value="1"/>
</dbReference>
<dbReference type="Proteomes" id="UP000007735">
    <property type="component" value="Plasmid pSfHH103e"/>
</dbReference>
<geneLocation type="plasmid" evidence="2 3">
    <name>pSfHH103e</name>
</geneLocation>
<name>G9AG47_SINF1</name>
<evidence type="ECO:0000256" key="1">
    <source>
        <dbReference type="SAM" id="MobiDB-lite"/>
    </source>
</evidence>